<evidence type="ECO:0000256" key="6">
    <source>
        <dbReference type="ARBA" id="ARBA00022843"/>
    </source>
</evidence>
<evidence type="ECO:0000256" key="10">
    <source>
        <dbReference type="SAM" id="MobiDB-lite"/>
    </source>
</evidence>
<feature type="region of interest" description="Disordered" evidence="10">
    <location>
        <begin position="23"/>
        <end position="47"/>
    </location>
</feature>
<evidence type="ECO:0000256" key="2">
    <source>
        <dbReference type="ARBA" id="ARBA00004496"/>
    </source>
</evidence>
<dbReference type="OrthoDB" id="298344at2759"/>
<keyword evidence="13" id="KW-1185">Reference proteome</keyword>
<keyword evidence="7" id="KW-0805">Transcription regulation</keyword>
<evidence type="ECO:0000256" key="5">
    <source>
        <dbReference type="ARBA" id="ARBA00022553"/>
    </source>
</evidence>
<feature type="domain" description="Zinc-finger" evidence="11">
    <location>
        <begin position="232"/>
        <end position="354"/>
    </location>
</feature>
<dbReference type="PANTHER" id="PTHR31169:SF15">
    <property type="entry name" value="EXPRESSED PROTEIN"/>
    <property type="match status" value="1"/>
</dbReference>
<dbReference type="PANTHER" id="PTHR31169">
    <property type="entry name" value="OS05G0300700 PROTEIN"/>
    <property type="match status" value="1"/>
</dbReference>
<evidence type="ECO:0000256" key="9">
    <source>
        <dbReference type="ARBA" id="ARBA00023242"/>
    </source>
</evidence>
<keyword evidence="8" id="KW-0804">Transcription</keyword>
<dbReference type="EMBL" id="BFEA01003847">
    <property type="protein sequence ID" value="GBG45643.1"/>
    <property type="molecule type" value="Genomic_DNA"/>
</dbReference>
<evidence type="ECO:0000259" key="11">
    <source>
        <dbReference type="Pfam" id="PF10497"/>
    </source>
</evidence>
<evidence type="ECO:0000256" key="3">
    <source>
        <dbReference type="ARBA" id="ARBA00022490"/>
    </source>
</evidence>
<dbReference type="Gramene" id="GBG45643">
    <property type="protein sequence ID" value="GBG45643"/>
    <property type="gene ID" value="CBR_g79093"/>
</dbReference>
<evidence type="ECO:0000256" key="1">
    <source>
        <dbReference type="ARBA" id="ARBA00004123"/>
    </source>
</evidence>
<dbReference type="Proteomes" id="UP000265515">
    <property type="component" value="Unassembled WGS sequence"/>
</dbReference>
<comment type="subcellular location">
    <subcellularLocation>
        <location evidence="2">Cytoplasm</location>
    </subcellularLocation>
    <subcellularLocation>
        <location evidence="1">Nucleus</location>
    </subcellularLocation>
</comment>
<protein>
    <recommendedName>
        <fullName evidence="11">Zinc-finger domain-containing protein</fullName>
    </recommendedName>
</protein>
<keyword evidence="6" id="KW-0832">Ubl conjugation</keyword>
<keyword evidence="4" id="KW-1017">Isopeptide bond</keyword>
<proteinExistence type="predicted"/>
<dbReference type="GO" id="GO:0005737">
    <property type="term" value="C:cytoplasm"/>
    <property type="evidence" value="ECO:0007669"/>
    <property type="project" value="UniProtKB-SubCell"/>
</dbReference>
<comment type="caution">
    <text evidence="12">The sequence shown here is derived from an EMBL/GenBank/DDBJ whole genome shotgun (WGS) entry which is preliminary data.</text>
</comment>
<evidence type="ECO:0000256" key="8">
    <source>
        <dbReference type="ARBA" id="ARBA00023163"/>
    </source>
</evidence>
<gene>
    <name evidence="12" type="ORF">CBR_g79093</name>
</gene>
<evidence type="ECO:0000313" key="12">
    <source>
        <dbReference type="EMBL" id="GBG45643.1"/>
    </source>
</evidence>
<organism evidence="12 13">
    <name type="scientific">Chara braunii</name>
    <name type="common">Braun's stonewort</name>
    <dbReference type="NCBI Taxonomy" id="69332"/>
    <lineage>
        <taxon>Eukaryota</taxon>
        <taxon>Viridiplantae</taxon>
        <taxon>Streptophyta</taxon>
        <taxon>Charophyceae</taxon>
        <taxon>Charales</taxon>
        <taxon>Characeae</taxon>
        <taxon>Chara</taxon>
    </lineage>
</organism>
<sequence>MVRTRRTTMSVRRETVALNACKPDPDEEEKACKSSINGTRGGVKKSATGARKTAKLGVVINSYEEQRLARIAENKARLLAAGIHSDVANLRASMRSATLPSYRLDRKKVKQEEGMEDGSAANEVGMRSRAAAAAASAESSRRRSERLVAIAPVNYNEGKDERTPGINKRPIVTKEYELGAFERLSAGALMSSAGRRRKVYDNLEADEGWKPLVLPPHLQRHRCDSEGRGSVYDPVVGLCCHFCRQKKLCAEPDCERCGGMDVTKRCRGKTECSRCQSSTGIFCRACILLRYGSSLEEVRSNPKWICAHCTEAEGKDPYWICNSSVCLKRHKLPPLGIAIYEARRHGYPSVAHLLKAKLQEVDRDN</sequence>
<dbReference type="InterPro" id="IPR040221">
    <property type="entry name" value="CDCA7/CDA7L"/>
</dbReference>
<dbReference type="GO" id="GO:0006355">
    <property type="term" value="P:regulation of DNA-templated transcription"/>
    <property type="evidence" value="ECO:0007669"/>
    <property type="project" value="InterPro"/>
</dbReference>
<reference evidence="12 13" key="1">
    <citation type="journal article" date="2018" name="Cell">
        <title>The Chara Genome: Secondary Complexity and Implications for Plant Terrestrialization.</title>
        <authorList>
            <person name="Nishiyama T."/>
            <person name="Sakayama H."/>
            <person name="Vries J.D."/>
            <person name="Buschmann H."/>
            <person name="Saint-Marcoux D."/>
            <person name="Ullrich K.K."/>
            <person name="Haas F.B."/>
            <person name="Vanderstraeten L."/>
            <person name="Becker D."/>
            <person name="Lang D."/>
            <person name="Vosolsobe S."/>
            <person name="Rombauts S."/>
            <person name="Wilhelmsson P.K.I."/>
            <person name="Janitza P."/>
            <person name="Kern R."/>
            <person name="Heyl A."/>
            <person name="Rumpler F."/>
            <person name="Villalobos L.I.A.C."/>
            <person name="Clay J.M."/>
            <person name="Skokan R."/>
            <person name="Toyoda A."/>
            <person name="Suzuki Y."/>
            <person name="Kagoshima H."/>
            <person name="Schijlen E."/>
            <person name="Tajeshwar N."/>
            <person name="Catarino B."/>
            <person name="Hetherington A.J."/>
            <person name="Saltykova A."/>
            <person name="Bonnot C."/>
            <person name="Breuninger H."/>
            <person name="Symeonidi A."/>
            <person name="Radhakrishnan G.V."/>
            <person name="Van Nieuwerburgh F."/>
            <person name="Deforce D."/>
            <person name="Chang C."/>
            <person name="Karol K.G."/>
            <person name="Hedrich R."/>
            <person name="Ulvskov P."/>
            <person name="Glockner G."/>
            <person name="Delwiche C.F."/>
            <person name="Petrasek J."/>
            <person name="Van de Peer Y."/>
            <person name="Friml J."/>
            <person name="Beilby M."/>
            <person name="Dolan L."/>
            <person name="Kohara Y."/>
            <person name="Sugano S."/>
            <person name="Fujiyama A."/>
            <person name="Delaux P.-M."/>
            <person name="Quint M."/>
            <person name="TheiBen G."/>
            <person name="Hagemann M."/>
            <person name="Harholt J."/>
            <person name="Dunand C."/>
            <person name="Zachgo S."/>
            <person name="Langdale J."/>
            <person name="Maumus F."/>
            <person name="Straeten D.V.D."/>
            <person name="Gould S.B."/>
            <person name="Rensing S.A."/>
        </authorList>
    </citation>
    <scope>NUCLEOTIDE SEQUENCE [LARGE SCALE GENOMIC DNA]</scope>
    <source>
        <strain evidence="12 13">S276</strain>
    </source>
</reference>
<keyword evidence="9" id="KW-0539">Nucleus</keyword>
<evidence type="ECO:0000256" key="4">
    <source>
        <dbReference type="ARBA" id="ARBA00022499"/>
    </source>
</evidence>
<name>A0A388JKJ6_CHABU</name>
<keyword evidence="5" id="KW-0597">Phosphoprotein</keyword>
<accession>A0A388JKJ6</accession>
<dbReference type="GO" id="GO:0005634">
    <property type="term" value="C:nucleus"/>
    <property type="evidence" value="ECO:0007669"/>
    <property type="project" value="UniProtKB-SubCell"/>
</dbReference>
<dbReference type="InterPro" id="IPR018866">
    <property type="entry name" value="Znf-4CXXC_R1"/>
</dbReference>
<dbReference type="Pfam" id="PF10497">
    <property type="entry name" value="zf-4CXXC_R1"/>
    <property type="match status" value="1"/>
</dbReference>
<keyword evidence="3" id="KW-0963">Cytoplasm</keyword>
<dbReference type="AlphaFoldDB" id="A0A388JKJ6"/>
<evidence type="ECO:0000256" key="7">
    <source>
        <dbReference type="ARBA" id="ARBA00023015"/>
    </source>
</evidence>
<evidence type="ECO:0000313" key="13">
    <source>
        <dbReference type="Proteomes" id="UP000265515"/>
    </source>
</evidence>